<evidence type="ECO:0000256" key="1">
    <source>
        <dbReference type="SAM" id="Phobius"/>
    </source>
</evidence>
<keyword evidence="1" id="KW-0472">Membrane</keyword>
<protein>
    <recommendedName>
        <fullName evidence="2">GH18 domain-containing protein</fullName>
    </recommendedName>
</protein>
<dbReference type="GO" id="GO:0005975">
    <property type="term" value="P:carbohydrate metabolic process"/>
    <property type="evidence" value="ECO:0007669"/>
    <property type="project" value="InterPro"/>
</dbReference>
<name>G0NN35_CAEBE</name>
<dbReference type="CDD" id="cd00598">
    <property type="entry name" value="GH18_chitinase-like"/>
    <property type="match status" value="1"/>
</dbReference>
<dbReference type="Gene3D" id="3.20.20.80">
    <property type="entry name" value="Glycosidases"/>
    <property type="match status" value="1"/>
</dbReference>
<accession>G0NN35</accession>
<dbReference type="PANTHER" id="PTHR46073:SF4">
    <property type="entry name" value="GH18 DOMAIN-CONTAINING PROTEIN"/>
    <property type="match status" value="1"/>
</dbReference>
<evidence type="ECO:0000259" key="2">
    <source>
        <dbReference type="PROSITE" id="PS51910"/>
    </source>
</evidence>
<feature type="transmembrane region" description="Helical" evidence="1">
    <location>
        <begin position="89"/>
        <end position="114"/>
    </location>
</feature>
<dbReference type="SUPFAM" id="SSF51445">
    <property type="entry name" value="(Trans)glycosidases"/>
    <property type="match status" value="1"/>
</dbReference>
<dbReference type="SMART" id="SM00636">
    <property type="entry name" value="Glyco_18"/>
    <property type="match status" value="1"/>
</dbReference>
<dbReference type="STRING" id="135651.G0NN35"/>
<dbReference type="Proteomes" id="UP000008068">
    <property type="component" value="Unassembled WGS sequence"/>
</dbReference>
<evidence type="ECO:0000313" key="3">
    <source>
        <dbReference type="EMBL" id="EGT34273.1"/>
    </source>
</evidence>
<keyword evidence="1" id="KW-0812">Transmembrane</keyword>
<dbReference type="InterPro" id="IPR017853">
    <property type="entry name" value="GH"/>
</dbReference>
<feature type="transmembrane region" description="Helical" evidence="1">
    <location>
        <begin position="37"/>
        <end position="59"/>
    </location>
</feature>
<dbReference type="Pfam" id="PF00704">
    <property type="entry name" value="Glyco_hydro_18"/>
    <property type="match status" value="1"/>
</dbReference>
<reference evidence="4" key="1">
    <citation type="submission" date="2011-07" db="EMBL/GenBank/DDBJ databases">
        <authorList>
            <consortium name="Caenorhabditis brenneri Sequencing and Analysis Consortium"/>
            <person name="Wilson R.K."/>
        </authorList>
    </citation>
    <scope>NUCLEOTIDE SEQUENCE [LARGE SCALE GENOMIC DNA]</scope>
    <source>
        <strain evidence="4">PB2801</strain>
    </source>
</reference>
<dbReference type="GO" id="GO:0008061">
    <property type="term" value="F:chitin binding"/>
    <property type="evidence" value="ECO:0007669"/>
    <property type="project" value="InterPro"/>
</dbReference>
<dbReference type="PANTHER" id="PTHR46073">
    <property type="entry name" value="CHITINASE"/>
    <property type="match status" value="1"/>
</dbReference>
<dbReference type="InterPro" id="IPR001223">
    <property type="entry name" value="Glyco_hydro18_cat"/>
</dbReference>
<dbReference type="AlphaFoldDB" id="G0NN35"/>
<dbReference type="PROSITE" id="PS51910">
    <property type="entry name" value="GH18_2"/>
    <property type="match status" value="1"/>
</dbReference>
<feature type="domain" description="GH18" evidence="2">
    <location>
        <begin position="150"/>
        <end position="463"/>
    </location>
</feature>
<proteinExistence type="predicted"/>
<sequence length="463" mass="52757">MSRDPTRGIRHGQIIQSGNRNTQNFGVKRVLKTFGSVFLVLLSCGAVAYGLAAVISYFLDGQITNSNSSVNSTTHSSNSPALLDNARLYGWYIIVFVLGGTLASVFGTTVWLIIARMMPRPETSPRYSRPSAKRSLLHAKKTKPYANSEFRIVGYYEETKNYEIRESQLGKLTHVIFSYLDMNSNGSLTFSNFPMRKRFLNLVEMARKVNPGLKVMISILENFSVFKVVAESEEKRKNLANNIATFILTQQIDGVDIFWDRPQEAKHPELYVLLLSEIRQKLTEIETPSRETSYLLSVGVPGFDWNYLTEFIDLNGMMEHVDFVNVTSTKYYGMWTSKWGQYTGPPAPLYSGIGQYEDSNVDWTMKFLSNTTGNPKTLNMGVPFFGAYWMNVEGPIDEKEEMWFTAKSKIEGKHDYEGGYLPRGSSKRMVGICRKRFGIMILDVHLYGIQQRRSFWDSKIKEV</sequence>
<dbReference type="EMBL" id="GL379912">
    <property type="protein sequence ID" value="EGT34273.1"/>
    <property type="molecule type" value="Genomic_DNA"/>
</dbReference>
<dbReference type="eggNOG" id="KOG2806">
    <property type="taxonomic scope" value="Eukaryota"/>
</dbReference>
<dbReference type="OrthoDB" id="10063355at2759"/>
<organism evidence="4">
    <name type="scientific">Caenorhabditis brenneri</name>
    <name type="common">Nematode worm</name>
    <dbReference type="NCBI Taxonomy" id="135651"/>
    <lineage>
        <taxon>Eukaryota</taxon>
        <taxon>Metazoa</taxon>
        <taxon>Ecdysozoa</taxon>
        <taxon>Nematoda</taxon>
        <taxon>Chromadorea</taxon>
        <taxon>Rhabditida</taxon>
        <taxon>Rhabditina</taxon>
        <taxon>Rhabditomorpha</taxon>
        <taxon>Rhabditoidea</taxon>
        <taxon>Rhabditidae</taxon>
        <taxon>Peloderinae</taxon>
        <taxon>Caenorhabditis</taxon>
    </lineage>
</organism>
<dbReference type="InterPro" id="IPR011583">
    <property type="entry name" value="Chitinase_II/V-like_cat"/>
</dbReference>
<dbReference type="InParanoid" id="G0NN35"/>
<keyword evidence="1" id="KW-1133">Transmembrane helix</keyword>
<keyword evidence="4" id="KW-1185">Reference proteome</keyword>
<evidence type="ECO:0000313" key="4">
    <source>
        <dbReference type="Proteomes" id="UP000008068"/>
    </source>
</evidence>
<gene>
    <name evidence="3" type="ORF">CAEBREN_32109</name>
</gene>
<dbReference type="HOGENOM" id="CLU_002833_0_1_1"/>